<evidence type="ECO:0000313" key="2">
    <source>
        <dbReference type="Proteomes" id="UP000039865"/>
    </source>
</evidence>
<protein>
    <submittedName>
        <fullName evidence="1">Uncharacterized protein</fullName>
    </submittedName>
</protein>
<dbReference type="Proteomes" id="UP000039865">
    <property type="component" value="Unassembled WGS sequence"/>
</dbReference>
<sequence>MFNFLSCCTNPSQQANQNFQQIEVKIMTPKISYISDGGKKQDFDHQKFSSADDDDMQVNQQKKLGNINKINSLTNQVDQIYQSHNDLNQLNENQDKQKISDTEIHQNDSLINKTIALLKFAIKLAING</sequence>
<evidence type="ECO:0000313" key="1">
    <source>
        <dbReference type="EMBL" id="CDW89197.1"/>
    </source>
</evidence>
<organism evidence="1 2">
    <name type="scientific">Stylonychia lemnae</name>
    <name type="common">Ciliate</name>
    <dbReference type="NCBI Taxonomy" id="5949"/>
    <lineage>
        <taxon>Eukaryota</taxon>
        <taxon>Sar</taxon>
        <taxon>Alveolata</taxon>
        <taxon>Ciliophora</taxon>
        <taxon>Intramacronucleata</taxon>
        <taxon>Spirotrichea</taxon>
        <taxon>Stichotrichia</taxon>
        <taxon>Sporadotrichida</taxon>
        <taxon>Oxytrichidae</taxon>
        <taxon>Stylonychinae</taxon>
        <taxon>Stylonychia</taxon>
    </lineage>
</organism>
<keyword evidence="2" id="KW-1185">Reference proteome</keyword>
<reference evidence="1 2" key="1">
    <citation type="submission" date="2014-06" db="EMBL/GenBank/DDBJ databases">
        <authorList>
            <person name="Swart Estienne"/>
        </authorList>
    </citation>
    <scope>NUCLEOTIDE SEQUENCE [LARGE SCALE GENOMIC DNA]</scope>
    <source>
        <strain evidence="1 2">130c</strain>
    </source>
</reference>
<dbReference type="EMBL" id="CCKQ01017333">
    <property type="protein sequence ID" value="CDW89197.1"/>
    <property type="molecule type" value="Genomic_DNA"/>
</dbReference>
<dbReference type="InParanoid" id="A0A078B7B6"/>
<proteinExistence type="predicted"/>
<name>A0A078B7B6_STYLE</name>
<gene>
    <name evidence="1" type="primary">Contig6566.g7026</name>
    <name evidence="1" type="ORF">STYLEM_18328</name>
</gene>
<accession>A0A078B7B6</accession>
<dbReference type="AlphaFoldDB" id="A0A078B7B6"/>